<dbReference type="Gene3D" id="3.30.70.270">
    <property type="match status" value="1"/>
</dbReference>
<dbReference type="NCBIfam" id="TIGR00254">
    <property type="entry name" value="GGDEF"/>
    <property type="match status" value="1"/>
</dbReference>
<keyword evidence="1" id="KW-1133">Transmembrane helix</keyword>
<dbReference type="RefSeq" id="WP_205460048.1">
    <property type="nucleotide sequence ID" value="NZ_JAFHKK010000040.1"/>
</dbReference>
<accession>A0ABS2WV05</accession>
<dbReference type="PANTHER" id="PTHR46663:SF3">
    <property type="entry name" value="SLL0267 PROTEIN"/>
    <property type="match status" value="1"/>
</dbReference>
<sequence>MKNTLKSAHLPYVLLLLSALFSSIFLVYMYTVVGLEKPFMLTCILLVGVFFAFGYAVLKYHHSLMLRRELQAFKFAVENSNNTVVITDPKRHIIYANDVFEKTTGYTSKEALGQNPNILKSGKHDPDFYAHMNAVLDRGEKWQGEFINKRKDGSIYYEKASIVPVFIDGKLTNYLAIKLDITRYVEQSLRLRESAAVFDHIEEAIVITDGNSRIRSVNRAFTAMYGYTLEDIAGKNPSILRAKKADKLFYESMWQALVENKLWRGKIHNRRKNGQEVVLWMTIKAVTDEEGRIVSYIAIQTDIKEMLQMQERASYLARHDQLTGLSNRLGFEEQFESMAKLSKRNGSMFGVMFIDLDHFKAINDTLGHDAGDGVLVEAGKRIAKTLREIDVLARFGGDEFVILVGFIRAEAEAALIARRILKVFEEKITFKNHALKVTPSIGISFYPNDGEEYNVLIKKADSAMYEAKKSGKNTFCFYKPTFSSLE</sequence>
<dbReference type="PROSITE" id="PS50113">
    <property type="entry name" value="PAC"/>
    <property type="match status" value="1"/>
</dbReference>
<gene>
    <name evidence="5" type="ORF">JWV37_11895</name>
</gene>
<feature type="domain" description="PAS" evidence="2">
    <location>
        <begin position="190"/>
        <end position="236"/>
    </location>
</feature>
<dbReference type="InterPro" id="IPR043128">
    <property type="entry name" value="Rev_trsase/Diguanyl_cyclase"/>
</dbReference>
<dbReference type="PROSITE" id="PS50887">
    <property type="entry name" value="GGDEF"/>
    <property type="match status" value="1"/>
</dbReference>
<feature type="transmembrane region" description="Helical" evidence="1">
    <location>
        <begin position="39"/>
        <end position="58"/>
    </location>
</feature>
<dbReference type="EMBL" id="JAFHKK010000040">
    <property type="protein sequence ID" value="MBN2965487.1"/>
    <property type="molecule type" value="Genomic_DNA"/>
</dbReference>
<keyword evidence="6" id="KW-1185">Reference proteome</keyword>
<evidence type="ECO:0000259" key="2">
    <source>
        <dbReference type="PROSITE" id="PS50112"/>
    </source>
</evidence>
<keyword evidence="1" id="KW-0812">Transmembrane</keyword>
<reference evidence="5" key="1">
    <citation type="submission" date="2021-02" db="EMBL/GenBank/DDBJ databases">
        <title>Sulfurospirillum tamanensis sp. nov.</title>
        <authorList>
            <person name="Frolova A."/>
            <person name="Merkel A."/>
            <person name="Slobodkin A."/>
        </authorList>
    </citation>
    <scope>NUCLEOTIDE SEQUENCE</scope>
    <source>
        <strain evidence="5">T05b</strain>
    </source>
</reference>
<dbReference type="PANTHER" id="PTHR46663">
    <property type="entry name" value="DIGUANYLATE CYCLASE DGCT-RELATED"/>
    <property type="match status" value="1"/>
</dbReference>
<name>A0ABS2WV05_9BACT</name>
<dbReference type="SMART" id="SM00267">
    <property type="entry name" value="GGDEF"/>
    <property type="match status" value="1"/>
</dbReference>
<dbReference type="InterPro" id="IPR001610">
    <property type="entry name" value="PAC"/>
</dbReference>
<dbReference type="SMART" id="SM00086">
    <property type="entry name" value="PAC"/>
    <property type="match status" value="2"/>
</dbReference>
<feature type="transmembrane region" description="Helical" evidence="1">
    <location>
        <begin position="12"/>
        <end position="33"/>
    </location>
</feature>
<dbReference type="SMART" id="SM00091">
    <property type="entry name" value="PAS"/>
    <property type="match status" value="2"/>
</dbReference>
<protein>
    <submittedName>
        <fullName evidence="5">Diguanylate cyclase</fullName>
    </submittedName>
</protein>
<feature type="domain" description="PAC" evidence="3">
    <location>
        <begin position="256"/>
        <end position="315"/>
    </location>
</feature>
<dbReference type="NCBIfam" id="TIGR00229">
    <property type="entry name" value="sensory_box"/>
    <property type="match status" value="2"/>
</dbReference>
<dbReference type="PROSITE" id="PS50112">
    <property type="entry name" value="PAS"/>
    <property type="match status" value="2"/>
</dbReference>
<dbReference type="InterPro" id="IPR029787">
    <property type="entry name" value="Nucleotide_cyclase"/>
</dbReference>
<organism evidence="5 6">
    <name type="scientific">Sulfurospirillum tamanense</name>
    <dbReference type="NCBI Taxonomy" id="2813362"/>
    <lineage>
        <taxon>Bacteria</taxon>
        <taxon>Pseudomonadati</taxon>
        <taxon>Campylobacterota</taxon>
        <taxon>Epsilonproteobacteria</taxon>
        <taxon>Campylobacterales</taxon>
        <taxon>Sulfurospirillaceae</taxon>
        <taxon>Sulfurospirillum</taxon>
    </lineage>
</organism>
<feature type="domain" description="PAS" evidence="2">
    <location>
        <begin position="69"/>
        <end position="115"/>
    </location>
</feature>
<dbReference type="InterPro" id="IPR000014">
    <property type="entry name" value="PAS"/>
</dbReference>
<dbReference type="InterPro" id="IPR035965">
    <property type="entry name" value="PAS-like_dom_sf"/>
</dbReference>
<keyword evidence="1" id="KW-0472">Membrane</keyword>
<dbReference type="Pfam" id="PF13426">
    <property type="entry name" value="PAS_9"/>
    <property type="match status" value="2"/>
</dbReference>
<dbReference type="CDD" id="cd01949">
    <property type="entry name" value="GGDEF"/>
    <property type="match status" value="1"/>
</dbReference>
<reference evidence="5" key="2">
    <citation type="submission" date="2021-02" db="EMBL/GenBank/DDBJ databases">
        <authorList>
            <person name="Merkel A.Y."/>
        </authorList>
    </citation>
    <scope>NUCLEOTIDE SEQUENCE</scope>
    <source>
        <strain evidence="5">T05b</strain>
    </source>
</reference>
<evidence type="ECO:0000259" key="3">
    <source>
        <dbReference type="PROSITE" id="PS50113"/>
    </source>
</evidence>
<comment type="caution">
    <text evidence="5">The sequence shown here is derived from an EMBL/GenBank/DDBJ whole genome shotgun (WGS) entry which is preliminary data.</text>
</comment>
<dbReference type="Gene3D" id="3.30.450.20">
    <property type="entry name" value="PAS domain"/>
    <property type="match status" value="2"/>
</dbReference>
<dbReference type="InterPro" id="IPR000160">
    <property type="entry name" value="GGDEF_dom"/>
</dbReference>
<dbReference type="InterPro" id="IPR052163">
    <property type="entry name" value="DGC-Regulatory_Protein"/>
</dbReference>
<dbReference type="InterPro" id="IPR000700">
    <property type="entry name" value="PAS-assoc_C"/>
</dbReference>
<dbReference type="Proteomes" id="UP000703590">
    <property type="component" value="Unassembled WGS sequence"/>
</dbReference>
<dbReference type="Pfam" id="PF00990">
    <property type="entry name" value="GGDEF"/>
    <property type="match status" value="1"/>
</dbReference>
<dbReference type="SUPFAM" id="SSF55073">
    <property type="entry name" value="Nucleotide cyclase"/>
    <property type="match status" value="1"/>
</dbReference>
<evidence type="ECO:0000256" key="1">
    <source>
        <dbReference type="SAM" id="Phobius"/>
    </source>
</evidence>
<evidence type="ECO:0000259" key="4">
    <source>
        <dbReference type="PROSITE" id="PS50887"/>
    </source>
</evidence>
<proteinExistence type="predicted"/>
<dbReference type="SUPFAM" id="SSF55785">
    <property type="entry name" value="PYP-like sensor domain (PAS domain)"/>
    <property type="match status" value="2"/>
</dbReference>
<evidence type="ECO:0000313" key="6">
    <source>
        <dbReference type="Proteomes" id="UP000703590"/>
    </source>
</evidence>
<dbReference type="CDD" id="cd00130">
    <property type="entry name" value="PAS"/>
    <property type="match status" value="2"/>
</dbReference>
<feature type="domain" description="GGDEF" evidence="4">
    <location>
        <begin position="347"/>
        <end position="480"/>
    </location>
</feature>
<evidence type="ECO:0000313" key="5">
    <source>
        <dbReference type="EMBL" id="MBN2965487.1"/>
    </source>
</evidence>